<feature type="compositionally biased region" description="Polar residues" evidence="1">
    <location>
        <begin position="982"/>
        <end position="999"/>
    </location>
</feature>
<evidence type="ECO:0000313" key="3">
    <source>
        <dbReference type="EMBL" id="CAB9519154.1"/>
    </source>
</evidence>
<keyword evidence="2" id="KW-0812">Transmembrane</keyword>
<feature type="region of interest" description="Disordered" evidence="1">
    <location>
        <begin position="898"/>
        <end position="999"/>
    </location>
</feature>
<sequence length="1142" mass="126370">MASEKKSEHAEAEAQAEAVSGMSESMNSDTNTSVSSDLKEDANEGEDRRRQHEHVHVHVHAHVQRASEPEVLAVGLGESITAVAMTDGSMRSSVSVGSTCNSITSTAEVRMLAKELNEKDRQVKKQRRSVRATLQKGTGTLSQSQSTSTTGTCTGSSQGGRVGLARKLPPKFGSNTARSASAHTNNASEQDHQSLPGAYSGTNQAIDTNDTNLEETKQEEEPDHTVSQHELPLIIEASLVTQNSQSLIVDGGVPGQADHQYQDHPPQVQAIEADKVQLAELLQNPKLQCFLLGLILCFVVIILSIVIIVVVVSQTRNPNSDNNSGTGDTQDTLAPVMIDDAPSSLSINHTTAGAVKGDYKIVFPPDMQQYISETYDEGIPDNNSPLHMDGLRKQAFCNLMESQTEYLTPKDDITLQPQPQVVTSCTLHNELAAGSLDSRLDFTMRYSSNTVNVSEYPFLFYQHISSSKLQPITDWVLNINGSATNINININNDNDIADVVTSAANVGDIISFAFLRYYDTEGTVFELGDAYYIQAKENNDTGNLPATWDWVDHNVIYQQVLLFVEWPAWNSTLREQLEQRLVDQANLAAEAFWQEMGKPMPTPPHHIDSEILNTHDPRTPVAPFVGNNNGQRRLRQQHRNLASDRWEMALVFEMTWSVPTFEGGKEEDTTTDLLIDHFHTYMVDHHKEFDQALEKPWGPAFHSASPPMELFPVTGLQDNAVVLGAYRQRFLVAGDHETTFEPYDQWEEVLEEFAMGFLRENASNLFVEDNPVVELGVNVTLLLHTNHGIPGRSNRVRRKLRRSLQQLAEDARDLQQQEPPEAVAFVHYIAEWYRQPDALAIKEDQLGVLPKLFQSFLNENLPSLTNALRNAGFDVTSSRPAYLVPSLSLDGLFIEDSILPTTTPPPQASQLTAHSTSHVPSTTPSFRSSAPSSLSATDTPSFPPTGVPSGLHSVEPSSAEGPAVEGNHTTGPSDAPPAYVSSAPTPHPTFSPTVSSQPSYSNGYTVVQVFYSQQLHVEWENTANPQFLGAYELDIMERVFEKYTMDIAGRDANVVKTTWRIANERIEFLDHDTPYLDLQYEMLWESCHTNVTHLPGLFLDFQAANQDRMSGDLQTGGFQASWFGQVKMIAEPAYSFVYTACY</sequence>
<dbReference type="AlphaFoldDB" id="A0A9N8EI67"/>
<feature type="region of interest" description="Disordered" evidence="1">
    <location>
        <begin position="1"/>
        <end position="53"/>
    </location>
</feature>
<name>A0A9N8EI67_9STRA</name>
<protein>
    <submittedName>
        <fullName evidence="3">Uncharacterized protein</fullName>
    </submittedName>
</protein>
<evidence type="ECO:0000313" key="4">
    <source>
        <dbReference type="Proteomes" id="UP001153069"/>
    </source>
</evidence>
<keyword evidence="2" id="KW-1133">Transmembrane helix</keyword>
<feature type="compositionally biased region" description="Low complexity" evidence="1">
    <location>
        <begin position="912"/>
        <end position="940"/>
    </location>
</feature>
<gene>
    <name evidence="3" type="ORF">SEMRO_993_G228920.1</name>
</gene>
<accession>A0A9N8EI67</accession>
<dbReference type="Proteomes" id="UP001153069">
    <property type="component" value="Unassembled WGS sequence"/>
</dbReference>
<feature type="compositionally biased region" description="Basic and acidic residues" evidence="1">
    <location>
        <begin position="37"/>
        <end position="53"/>
    </location>
</feature>
<proteinExistence type="predicted"/>
<feature type="compositionally biased region" description="Polar residues" evidence="1">
    <location>
        <begin position="22"/>
        <end position="36"/>
    </location>
</feature>
<dbReference type="EMBL" id="CAICTM010000991">
    <property type="protein sequence ID" value="CAB9519154.1"/>
    <property type="molecule type" value="Genomic_DNA"/>
</dbReference>
<keyword evidence="2" id="KW-0472">Membrane</keyword>
<evidence type="ECO:0000256" key="1">
    <source>
        <dbReference type="SAM" id="MobiDB-lite"/>
    </source>
</evidence>
<feature type="compositionally biased region" description="Polar residues" evidence="1">
    <location>
        <begin position="173"/>
        <end position="188"/>
    </location>
</feature>
<evidence type="ECO:0000256" key="2">
    <source>
        <dbReference type="SAM" id="Phobius"/>
    </source>
</evidence>
<feature type="compositionally biased region" description="Basic and acidic residues" evidence="1">
    <location>
        <begin position="1"/>
        <end position="12"/>
    </location>
</feature>
<comment type="caution">
    <text evidence="3">The sequence shown here is derived from an EMBL/GenBank/DDBJ whole genome shotgun (WGS) entry which is preliminary data.</text>
</comment>
<feature type="region of interest" description="Disordered" evidence="1">
    <location>
        <begin position="118"/>
        <end position="206"/>
    </location>
</feature>
<organism evidence="3 4">
    <name type="scientific">Seminavis robusta</name>
    <dbReference type="NCBI Taxonomy" id="568900"/>
    <lineage>
        <taxon>Eukaryota</taxon>
        <taxon>Sar</taxon>
        <taxon>Stramenopiles</taxon>
        <taxon>Ochrophyta</taxon>
        <taxon>Bacillariophyta</taxon>
        <taxon>Bacillariophyceae</taxon>
        <taxon>Bacillariophycidae</taxon>
        <taxon>Naviculales</taxon>
        <taxon>Naviculaceae</taxon>
        <taxon>Seminavis</taxon>
    </lineage>
</organism>
<keyword evidence="4" id="KW-1185">Reference proteome</keyword>
<feature type="transmembrane region" description="Helical" evidence="2">
    <location>
        <begin position="289"/>
        <end position="312"/>
    </location>
</feature>
<feature type="compositionally biased region" description="Low complexity" evidence="1">
    <location>
        <begin position="137"/>
        <end position="156"/>
    </location>
</feature>
<reference evidence="3" key="1">
    <citation type="submission" date="2020-06" db="EMBL/GenBank/DDBJ databases">
        <authorList>
            <consortium name="Plant Systems Biology data submission"/>
        </authorList>
    </citation>
    <scope>NUCLEOTIDE SEQUENCE</scope>
    <source>
        <strain evidence="3">D6</strain>
    </source>
</reference>